<dbReference type="HOGENOM" id="CLU_020336_17_0_5"/>
<dbReference type="GO" id="GO:0016787">
    <property type="term" value="F:hydrolase activity"/>
    <property type="evidence" value="ECO:0007669"/>
    <property type="project" value="UniProtKB-KW"/>
</dbReference>
<dbReference type="SUPFAM" id="SSF53474">
    <property type="entry name" value="alpha/beta-Hydrolases"/>
    <property type="match status" value="1"/>
</dbReference>
<dbReference type="AlphaFoldDB" id="G4RD93"/>
<dbReference type="EMBL" id="CP003075">
    <property type="protein sequence ID" value="AEQ50719.1"/>
    <property type="molecule type" value="Genomic_DNA"/>
</dbReference>
<dbReference type="KEGG" id="phl:KKY_680"/>
<dbReference type="eggNOG" id="COG0596">
    <property type="taxonomic scope" value="Bacteria"/>
</dbReference>
<sequence length="288" mass="31446">MEWTEDRIEWVADGKPVTIGLTRAGSGPQLLLLPALSSISTRHEMRPLQERLAARYETLSIDWPGFGDLPRPKLDWRPALYRDFLRFVLSEIAHPFATVAAGHAAGYAIAQAAENPASTGRLCLLAPTWRGPLPTMMGKHMGAFGWLARGVDIPVAGAAFYRLNVNGPVIGMMTRGHVYSDPAWVTPGRMAEKRKVTEAPGARYGSFRFVAGELDPFESRESWLAAAGRVPETIALIHGERTPRKSKAEMAALAQLPGVSATVLPQGKLSFYEEYPDETARAVLEALA</sequence>
<keyword evidence="2" id="KW-0378">Hydrolase</keyword>
<dbReference type="STRING" id="1082931.KKY_680"/>
<evidence type="ECO:0000313" key="3">
    <source>
        <dbReference type="Proteomes" id="UP000008850"/>
    </source>
</evidence>
<dbReference type="PANTHER" id="PTHR47914:SF1">
    <property type="entry name" value="ALPHA_BETA-HYDROLASES SUPERFAMILY PROTEIN"/>
    <property type="match status" value="1"/>
</dbReference>
<feature type="domain" description="AB hydrolase-1" evidence="1">
    <location>
        <begin position="31"/>
        <end position="282"/>
    </location>
</feature>
<dbReference type="PANTHER" id="PTHR47914">
    <property type="entry name" value="ALPHA/BETA-HYDROLASES SUPERFAMILY PROTEIN"/>
    <property type="match status" value="1"/>
</dbReference>
<dbReference type="InterPro" id="IPR029058">
    <property type="entry name" value="AB_hydrolase_fold"/>
</dbReference>
<dbReference type="Gene3D" id="3.40.50.1820">
    <property type="entry name" value="alpha/beta hydrolase"/>
    <property type="match status" value="1"/>
</dbReference>
<protein>
    <submittedName>
        <fullName evidence="2">Putative alpha/beta hydrolase superfamily, alr3514-like protein</fullName>
    </submittedName>
</protein>
<keyword evidence="3" id="KW-1185">Reference proteome</keyword>
<name>G4RD93_PELHB</name>
<dbReference type="InterPro" id="IPR000073">
    <property type="entry name" value="AB_hydrolase_1"/>
</dbReference>
<evidence type="ECO:0000313" key="2">
    <source>
        <dbReference type="EMBL" id="AEQ50719.1"/>
    </source>
</evidence>
<gene>
    <name evidence="2" type="ordered locus">KKY_680</name>
</gene>
<proteinExistence type="predicted"/>
<dbReference type="Pfam" id="PF12697">
    <property type="entry name" value="Abhydrolase_6"/>
    <property type="match status" value="1"/>
</dbReference>
<dbReference type="RefSeq" id="WP_014129868.1">
    <property type="nucleotide sequence ID" value="NC_016078.1"/>
</dbReference>
<dbReference type="PATRIC" id="fig|1082931.4.peg.675"/>
<organism evidence="2 3">
    <name type="scientific">Pelagibacterium halotolerans (strain DSM 22347 / JCM 15775 / CGMCC 1.7692 / B2)</name>
    <dbReference type="NCBI Taxonomy" id="1082931"/>
    <lineage>
        <taxon>Bacteria</taxon>
        <taxon>Pseudomonadati</taxon>
        <taxon>Pseudomonadota</taxon>
        <taxon>Alphaproteobacteria</taxon>
        <taxon>Hyphomicrobiales</taxon>
        <taxon>Devosiaceae</taxon>
        <taxon>Pelagibacterium</taxon>
    </lineage>
</organism>
<accession>G4RD93</accession>
<reference evidence="2 3" key="1">
    <citation type="journal article" date="2012" name="J. Bacteriol.">
        <title>Complete genome sequence of Pelagibacterium halotolerans B2T.</title>
        <authorList>
            <person name="Huo Y.Y."/>
            <person name="Cheng H."/>
            <person name="Han X.F."/>
            <person name="Jiang X.W."/>
            <person name="Sun C."/>
            <person name="Zhang X.Q."/>
            <person name="Zhu X.F."/>
            <person name="Liu Y.F."/>
            <person name="Li P.F."/>
            <person name="Ni P.X."/>
            <person name="Wu M."/>
        </authorList>
    </citation>
    <scope>NUCLEOTIDE SEQUENCE [LARGE SCALE GENOMIC DNA]</scope>
    <source>
        <strain evidence="3">DSM 22347 / JCM 15775 / CGMCC 1.7692 / B2</strain>
    </source>
</reference>
<evidence type="ECO:0000259" key="1">
    <source>
        <dbReference type="Pfam" id="PF12697"/>
    </source>
</evidence>
<dbReference type="Proteomes" id="UP000008850">
    <property type="component" value="Chromosome"/>
</dbReference>